<dbReference type="Proteomes" id="UP000807306">
    <property type="component" value="Unassembled WGS sequence"/>
</dbReference>
<dbReference type="OrthoDB" id="2879353at2759"/>
<comment type="caution">
    <text evidence="1">The sequence shown here is derived from an EMBL/GenBank/DDBJ whole genome shotgun (WGS) entry which is preliminary data.</text>
</comment>
<gene>
    <name evidence="1" type="ORF">CPB83DRAFT_233828</name>
</gene>
<proteinExistence type="predicted"/>
<reference evidence="1" key="1">
    <citation type="submission" date="2020-11" db="EMBL/GenBank/DDBJ databases">
        <authorList>
            <consortium name="DOE Joint Genome Institute"/>
            <person name="Ahrendt S."/>
            <person name="Riley R."/>
            <person name="Andreopoulos W."/>
            <person name="Labutti K."/>
            <person name="Pangilinan J."/>
            <person name="Ruiz-Duenas F.J."/>
            <person name="Barrasa J.M."/>
            <person name="Sanchez-Garcia M."/>
            <person name="Camarero S."/>
            <person name="Miyauchi S."/>
            <person name="Serrano A."/>
            <person name="Linde D."/>
            <person name="Babiker R."/>
            <person name="Drula E."/>
            <person name="Ayuso-Fernandez I."/>
            <person name="Pacheco R."/>
            <person name="Padilla G."/>
            <person name="Ferreira P."/>
            <person name="Barriuso J."/>
            <person name="Kellner H."/>
            <person name="Castanera R."/>
            <person name="Alfaro M."/>
            <person name="Ramirez L."/>
            <person name="Pisabarro A.G."/>
            <person name="Kuo A."/>
            <person name="Tritt A."/>
            <person name="Lipzen A."/>
            <person name="He G."/>
            <person name="Yan M."/>
            <person name="Ng V."/>
            <person name="Cullen D."/>
            <person name="Martin F."/>
            <person name="Rosso M.-N."/>
            <person name="Henrissat B."/>
            <person name="Hibbett D."/>
            <person name="Martinez A.T."/>
            <person name="Grigoriev I.V."/>
        </authorList>
    </citation>
    <scope>NUCLEOTIDE SEQUENCE</scope>
    <source>
        <strain evidence="1">CBS 506.95</strain>
    </source>
</reference>
<evidence type="ECO:0000313" key="1">
    <source>
        <dbReference type="EMBL" id="KAF9535159.1"/>
    </source>
</evidence>
<dbReference type="AlphaFoldDB" id="A0A9P6JWK2"/>
<evidence type="ECO:0000313" key="2">
    <source>
        <dbReference type="Proteomes" id="UP000807306"/>
    </source>
</evidence>
<dbReference type="EMBL" id="MU157825">
    <property type="protein sequence ID" value="KAF9535159.1"/>
    <property type="molecule type" value="Genomic_DNA"/>
</dbReference>
<protein>
    <submittedName>
        <fullName evidence="1">Uncharacterized protein</fullName>
    </submittedName>
</protein>
<name>A0A9P6JWK2_9AGAR</name>
<accession>A0A9P6JWK2</accession>
<keyword evidence="2" id="KW-1185">Reference proteome</keyword>
<sequence length="114" mass="12508">MPTSDGYIKTTSSGSKFMAVFTINDTNYTFSGPLGGSSQPWNCNNASVTYKSRQKDLTSSRTFEGHVGPRKVRFQLENDVTITGTLDMPIHPPNSVSGTGSWTSNFEIKNAYED</sequence>
<organism evidence="1 2">
    <name type="scientific">Crepidotus variabilis</name>
    <dbReference type="NCBI Taxonomy" id="179855"/>
    <lineage>
        <taxon>Eukaryota</taxon>
        <taxon>Fungi</taxon>
        <taxon>Dikarya</taxon>
        <taxon>Basidiomycota</taxon>
        <taxon>Agaricomycotina</taxon>
        <taxon>Agaricomycetes</taxon>
        <taxon>Agaricomycetidae</taxon>
        <taxon>Agaricales</taxon>
        <taxon>Agaricineae</taxon>
        <taxon>Crepidotaceae</taxon>
        <taxon>Crepidotus</taxon>
    </lineage>
</organism>